<organism evidence="7 8">
    <name type="scientific">Capronia epimyces CBS 606.96</name>
    <dbReference type="NCBI Taxonomy" id="1182542"/>
    <lineage>
        <taxon>Eukaryota</taxon>
        <taxon>Fungi</taxon>
        <taxon>Dikarya</taxon>
        <taxon>Ascomycota</taxon>
        <taxon>Pezizomycotina</taxon>
        <taxon>Eurotiomycetes</taxon>
        <taxon>Chaetothyriomycetidae</taxon>
        <taxon>Chaetothyriales</taxon>
        <taxon>Herpotrichiellaceae</taxon>
        <taxon>Capronia</taxon>
    </lineage>
</organism>
<dbReference type="Pfam" id="PF01266">
    <property type="entry name" value="DAO"/>
    <property type="match status" value="1"/>
</dbReference>
<evidence type="ECO:0000256" key="2">
    <source>
        <dbReference type="ARBA" id="ARBA00010989"/>
    </source>
</evidence>
<reference evidence="7 8" key="1">
    <citation type="submission" date="2013-03" db="EMBL/GenBank/DDBJ databases">
        <title>The Genome Sequence of Capronia epimyces CBS 606.96.</title>
        <authorList>
            <consortium name="The Broad Institute Genomics Platform"/>
            <person name="Cuomo C."/>
            <person name="de Hoog S."/>
            <person name="Gorbushina A."/>
            <person name="Walker B."/>
            <person name="Young S.K."/>
            <person name="Zeng Q."/>
            <person name="Gargeya S."/>
            <person name="Fitzgerald M."/>
            <person name="Haas B."/>
            <person name="Abouelleil A."/>
            <person name="Allen A.W."/>
            <person name="Alvarado L."/>
            <person name="Arachchi H.M."/>
            <person name="Berlin A.M."/>
            <person name="Chapman S.B."/>
            <person name="Gainer-Dewar J."/>
            <person name="Goldberg J."/>
            <person name="Griggs A."/>
            <person name="Gujja S."/>
            <person name="Hansen M."/>
            <person name="Howarth C."/>
            <person name="Imamovic A."/>
            <person name="Ireland A."/>
            <person name="Larimer J."/>
            <person name="McCowan C."/>
            <person name="Murphy C."/>
            <person name="Pearson M."/>
            <person name="Poon T.W."/>
            <person name="Priest M."/>
            <person name="Roberts A."/>
            <person name="Saif S."/>
            <person name="Shea T."/>
            <person name="Sisk P."/>
            <person name="Sykes S."/>
            <person name="Wortman J."/>
            <person name="Nusbaum C."/>
            <person name="Birren B."/>
        </authorList>
    </citation>
    <scope>NUCLEOTIDE SEQUENCE [LARGE SCALE GENOMIC DNA]</scope>
    <source>
        <strain evidence="7 8">CBS 606.96</strain>
    </source>
</reference>
<keyword evidence="5" id="KW-0560">Oxidoreductase</keyword>
<dbReference type="STRING" id="1182542.W9XKE5"/>
<dbReference type="HOGENOM" id="CLU_007884_0_1_1"/>
<dbReference type="InterPro" id="IPR036188">
    <property type="entry name" value="FAD/NAD-bd_sf"/>
</dbReference>
<comment type="cofactor">
    <cofactor evidence="1">
        <name>FAD</name>
        <dbReference type="ChEBI" id="CHEBI:57692"/>
    </cofactor>
</comment>
<keyword evidence="4" id="KW-0274">FAD</keyword>
<dbReference type="Gene3D" id="3.30.9.10">
    <property type="entry name" value="D-Amino Acid Oxidase, subunit A, domain 2"/>
    <property type="match status" value="1"/>
</dbReference>
<keyword evidence="3" id="KW-0285">Flavoprotein</keyword>
<dbReference type="GeneID" id="19173065"/>
<keyword evidence="8" id="KW-1185">Reference proteome</keyword>
<dbReference type="PANTHER" id="PTHR10961:SF46">
    <property type="entry name" value="PEROXISOMAL SARCOSINE OXIDASE"/>
    <property type="match status" value="1"/>
</dbReference>
<feature type="domain" description="FAD dependent oxidoreductase" evidence="6">
    <location>
        <begin position="5"/>
        <end position="362"/>
    </location>
</feature>
<gene>
    <name evidence="7" type="ORF">A1O3_08979</name>
</gene>
<evidence type="ECO:0000256" key="3">
    <source>
        <dbReference type="ARBA" id="ARBA00022630"/>
    </source>
</evidence>
<sequence>MPECDILVVGAGCFGLSTALHLRRRNMGKVILLDREPLPYSDAASQDSSRIIRADYPDPFHAKLGLEAIEQWRHDSTFSPAYHQSGFLVADMPGGTFVRKSLQTQKQLGHQNVRMMDFSNIKSKWPGLSGSLDNGWDLYYNPEAGWANARQAMLSALSEFRARGGEFISGPPGALETLLFKDTESVPKVVGVRTVDGTSYHAPKVVLATGAHVIKHVKAGSMVASIGWCVAHWRLTPDQQAVWANHPVVNLHNHGYFFPPDSTGLMKMGWGIISYTNAAGPWLSVGIPTEAEHGIRHILRMVAPSLEHKEFFDMKICWDGMVGDRHFLISRVPSYDGLVVACGGSGHGFKFLPIIGRYVADLIESKLDSEYEQRWAWREQHIEALTGAMKGRLVKELADVVLGARL</sequence>
<evidence type="ECO:0000313" key="8">
    <source>
        <dbReference type="Proteomes" id="UP000019478"/>
    </source>
</evidence>
<dbReference type="GO" id="GO:0008115">
    <property type="term" value="F:sarcosine oxidase activity"/>
    <property type="evidence" value="ECO:0007669"/>
    <property type="project" value="TreeGrafter"/>
</dbReference>
<dbReference type="Proteomes" id="UP000019478">
    <property type="component" value="Unassembled WGS sequence"/>
</dbReference>
<accession>W9XKE5</accession>
<protein>
    <recommendedName>
        <fullName evidence="6">FAD dependent oxidoreductase domain-containing protein</fullName>
    </recommendedName>
</protein>
<evidence type="ECO:0000256" key="1">
    <source>
        <dbReference type="ARBA" id="ARBA00001974"/>
    </source>
</evidence>
<evidence type="ECO:0000259" key="6">
    <source>
        <dbReference type="Pfam" id="PF01266"/>
    </source>
</evidence>
<evidence type="ECO:0000256" key="4">
    <source>
        <dbReference type="ARBA" id="ARBA00022827"/>
    </source>
</evidence>
<dbReference type="InterPro" id="IPR045170">
    <property type="entry name" value="MTOX"/>
</dbReference>
<dbReference type="OrthoDB" id="2219495at2759"/>
<dbReference type="PANTHER" id="PTHR10961">
    <property type="entry name" value="PEROXISOMAL SARCOSINE OXIDASE"/>
    <property type="match status" value="1"/>
</dbReference>
<evidence type="ECO:0000313" key="7">
    <source>
        <dbReference type="EMBL" id="EXJ77820.1"/>
    </source>
</evidence>
<comment type="caution">
    <text evidence="7">The sequence shown here is derived from an EMBL/GenBank/DDBJ whole genome shotgun (WGS) entry which is preliminary data.</text>
</comment>
<name>W9XKE5_9EURO</name>
<dbReference type="RefSeq" id="XP_007737265.1">
    <property type="nucleotide sequence ID" value="XM_007739075.1"/>
</dbReference>
<dbReference type="EMBL" id="AMGY01000009">
    <property type="protein sequence ID" value="EXJ77820.1"/>
    <property type="molecule type" value="Genomic_DNA"/>
</dbReference>
<dbReference type="AlphaFoldDB" id="W9XKE5"/>
<comment type="similarity">
    <text evidence="2">Belongs to the MSOX/MTOX family.</text>
</comment>
<dbReference type="Gene3D" id="3.50.50.60">
    <property type="entry name" value="FAD/NAD(P)-binding domain"/>
    <property type="match status" value="1"/>
</dbReference>
<proteinExistence type="inferred from homology"/>
<dbReference type="eggNOG" id="KOG2820">
    <property type="taxonomic scope" value="Eukaryota"/>
</dbReference>
<evidence type="ECO:0000256" key="5">
    <source>
        <dbReference type="ARBA" id="ARBA00023002"/>
    </source>
</evidence>
<dbReference type="GO" id="GO:0050660">
    <property type="term" value="F:flavin adenine dinucleotide binding"/>
    <property type="evidence" value="ECO:0007669"/>
    <property type="project" value="InterPro"/>
</dbReference>
<dbReference type="SUPFAM" id="SSF51905">
    <property type="entry name" value="FAD/NAD(P)-binding domain"/>
    <property type="match status" value="1"/>
</dbReference>
<dbReference type="InterPro" id="IPR006076">
    <property type="entry name" value="FAD-dep_OxRdtase"/>
</dbReference>